<dbReference type="InterPro" id="IPR003439">
    <property type="entry name" value="ABC_transporter-like_ATP-bd"/>
</dbReference>
<evidence type="ECO:0000259" key="3">
    <source>
        <dbReference type="PROSITE" id="PS50893"/>
    </source>
</evidence>
<dbReference type="CDD" id="cd00267">
    <property type="entry name" value="ABC_ATPase"/>
    <property type="match status" value="1"/>
</dbReference>
<dbReference type="GO" id="GO:0016887">
    <property type="term" value="F:ATP hydrolysis activity"/>
    <property type="evidence" value="ECO:0007669"/>
    <property type="project" value="InterPro"/>
</dbReference>
<evidence type="ECO:0000313" key="5">
    <source>
        <dbReference type="Proteomes" id="UP000094801"/>
    </source>
</evidence>
<proteinExistence type="predicted"/>
<dbReference type="Pfam" id="PF00005">
    <property type="entry name" value="ABC_tran"/>
    <property type="match status" value="1"/>
</dbReference>
<dbReference type="SMART" id="SM00382">
    <property type="entry name" value="AAA"/>
    <property type="match status" value="1"/>
</dbReference>
<keyword evidence="2" id="KW-0067">ATP-binding</keyword>
<evidence type="ECO:0000256" key="1">
    <source>
        <dbReference type="ARBA" id="ARBA00022741"/>
    </source>
</evidence>
<dbReference type="AlphaFoldDB" id="A0A1E4SX55"/>
<organism evidence="4 5">
    <name type="scientific">[Candida] arabinofermentans NRRL YB-2248</name>
    <dbReference type="NCBI Taxonomy" id="983967"/>
    <lineage>
        <taxon>Eukaryota</taxon>
        <taxon>Fungi</taxon>
        <taxon>Dikarya</taxon>
        <taxon>Ascomycota</taxon>
        <taxon>Saccharomycotina</taxon>
        <taxon>Pichiomycetes</taxon>
        <taxon>Pichiales</taxon>
        <taxon>Pichiaceae</taxon>
        <taxon>Ogataea</taxon>
        <taxon>Ogataea/Candida clade</taxon>
    </lineage>
</organism>
<dbReference type="PROSITE" id="PS50893">
    <property type="entry name" value="ABC_TRANSPORTER_2"/>
    <property type="match status" value="1"/>
</dbReference>
<dbReference type="PANTHER" id="PTHR43158">
    <property type="entry name" value="SKFA PEPTIDE EXPORT ATP-BINDING PROTEIN SKFE"/>
    <property type="match status" value="1"/>
</dbReference>
<evidence type="ECO:0000256" key="2">
    <source>
        <dbReference type="ARBA" id="ARBA00022840"/>
    </source>
</evidence>
<feature type="domain" description="ABC transporter" evidence="3">
    <location>
        <begin position="10"/>
        <end position="244"/>
    </location>
</feature>
<sequence>MQLEKSEYSIYTEGLTYTFPHTNKVGLFNLNIQLLKSSRLLIVGPNGAGKSTLLKILAGQKLVKNGKILLNGVDPFDLQRNNRERISTGVITYLGTEWANNEITKRDVPVTILIDSVGGSVYPERRDLLINLLDIDITWRMNQCSDGERRRVQLLMGLLKPWDILLLDEVTVDLDVLVRSRLLSFLKLETESRGSTIVYATHIFDGLGEWPTEILHLNGGCSVKTGKYEDIEYFNELSQDVTTDEDGKVIKIRKSKTLYPLALDWLKDDLDKRGERTEDKTRPKFEDLNKLLTGVFYDDVDRVTEYFKTTRKT</sequence>
<dbReference type="EMBL" id="KV453859">
    <property type="protein sequence ID" value="ODV84089.1"/>
    <property type="molecule type" value="Genomic_DNA"/>
</dbReference>
<evidence type="ECO:0000313" key="4">
    <source>
        <dbReference type="EMBL" id="ODV84089.1"/>
    </source>
</evidence>
<dbReference type="PANTHER" id="PTHR43158:SF2">
    <property type="entry name" value="SKFA PEPTIDE EXPORT ATP-BINDING PROTEIN SKFE"/>
    <property type="match status" value="1"/>
</dbReference>
<keyword evidence="5" id="KW-1185">Reference proteome</keyword>
<dbReference type="SUPFAM" id="SSF52540">
    <property type="entry name" value="P-loop containing nucleoside triphosphate hydrolases"/>
    <property type="match status" value="1"/>
</dbReference>
<dbReference type="GO" id="GO:0005524">
    <property type="term" value="F:ATP binding"/>
    <property type="evidence" value="ECO:0007669"/>
    <property type="project" value="UniProtKB-KW"/>
</dbReference>
<dbReference type="OrthoDB" id="6512918at2759"/>
<dbReference type="InterPro" id="IPR003593">
    <property type="entry name" value="AAA+_ATPase"/>
</dbReference>
<keyword evidence="1" id="KW-0547">Nucleotide-binding</keyword>
<accession>A0A1E4SX55</accession>
<gene>
    <name evidence="4" type="ORF">CANARDRAFT_71364</name>
</gene>
<dbReference type="STRING" id="983967.A0A1E4SX55"/>
<dbReference type="Proteomes" id="UP000094801">
    <property type="component" value="Unassembled WGS sequence"/>
</dbReference>
<protein>
    <recommendedName>
        <fullName evidence="3">ABC transporter domain-containing protein</fullName>
    </recommendedName>
</protein>
<name>A0A1E4SX55_9ASCO</name>
<dbReference type="Gene3D" id="3.40.50.300">
    <property type="entry name" value="P-loop containing nucleotide triphosphate hydrolases"/>
    <property type="match status" value="1"/>
</dbReference>
<dbReference type="InterPro" id="IPR027417">
    <property type="entry name" value="P-loop_NTPase"/>
</dbReference>
<reference evidence="5" key="1">
    <citation type="submission" date="2016-04" db="EMBL/GenBank/DDBJ databases">
        <title>Comparative genomics of biotechnologically important yeasts.</title>
        <authorList>
            <consortium name="DOE Joint Genome Institute"/>
            <person name="Riley R."/>
            <person name="Haridas S."/>
            <person name="Wolfe K.H."/>
            <person name="Lopes M.R."/>
            <person name="Hittinger C.T."/>
            <person name="Goker M."/>
            <person name="Salamov A."/>
            <person name="Wisecaver J."/>
            <person name="Long T.M."/>
            <person name="Aerts A.L."/>
            <person name="Barry K."/>
            <person name="Choi C."/>
            <person name="Clum A."/>
            <person name="Coughlan A.Y."/>
            <person name="Deshpande S."/>
            <person name="Douglass A.P."/>
            <person name="Hanson S.J."/>
            <person name="Klenk H.-P."/>
            <person name="Labutti K."/>
            <person name="Lapidus A."/>
            <person name="Lindquist E."/>
            <person name="Lipzen A."/>
            <person name="Meier-Kolthoff J.P."/>
            <person name="Ohm R.A."/>
            <person name="Otillar R.P."/>
            <person name="Pangilinan J."/>
            <person name="Peng Y."/>
            <person name="Rokas A."/>
            <person name="Rosa C.A."/>
            <person name="Scheuner C."/>
            <person name="Sibirny A.A."/>
            <person name="Slot J.C."/>
            <person name="Stielow J.B."/>
            <person name="Sun H."/>
            <person name="Kurtzman C.P."/>
            <person name="Blackwell M."/>
            <person name="Grigoriev I.V."/>
            <person name="Jeffries T.W."/>
        </authorList>
    </citation>
    <scope>NUCLEOTIDE SEQUENCE [LARGE SCALE GENOMIC DNA]</scope>
    <source>
        <strain evidence="5">NRRL YB-2248</strain>
    </source>
</reference>